<dbReference type="GO" id="GO:0000126">
    <property type="term" value="C:transcription factor TFIIIB complex"/>
    <property type="evidence" value="ECO:0007669"/>
    <property type="project" value="TreeGrafter"/>
</dbReference>
<dbReference type="SMART" id="SM00717">
    <property type="entry name" value="SANT"/>
    <property type="match status" value="1"/>
</dbReference>
<feature type="region of interest" description="Disordered" evidence="1">
    <location>
        <begin position="55"/>
        <end position="78"/>
    </location>
</feature>
<dbReference type="PROSITE" id="PS51293">
    <property type="entry name" value="SANT"/>
    <property type="match status" value="1"/>
</dbReference>
<keyword evidence="4" id="KW-1185">Reference proteome</keyword>
<evidence type="ECO:0000259" key="2">
    <source>
        <dbReference type="PROSITE" id="PS51293"/>
    </source>
</evidence>
<organism evidence="3 4">
    <name type="scientific">Setaria viridis</name>
    <name type="common">Green bristlegrass</name>
    <name type="synonym">Setaria italica subsp. viridis</name>
    <dbReference type="NCBI Taxonomy" id="4556"/>
    <lineage>
        <taxon>Eukaryota</taxon>
        <taxon>Viridiplantae</taxon>
        <taxon>Streptophyta</taxon>
        <taxon>Embryophyta</taxon>
        <taxon>Tracheophyta</taxon>
        <taxon>Spermatophyta</taxon>
        <taxon>Magnoliopsida</taxon>
        <taxon>Liliopsida</taxon>
        <taxon>Poales</taxon>
        <taxon>Poaceae</taxon>
        <taxon>PACMAD clade</taxon>
        <taxon>Panicoideae</taxon>
        <taxon>Panicodae</taxon>
        <taxon>Paniceae</taxon>
        <taxon>Cenchrinae</taxon>
        <taxon>Setaria</taxon>
    </lineage>
</organism>
<dbReference type="OMA" id="CHYGRTE"/>
<evidence type="ECO:0000256" key="1">
    <source>
        <dbReference type="SAM" id="MobiDB-lite"/>
    </source>
</evidence>
<proteinExistence type="predicted"/>
<gene>
    <name evidence="3" type="ORF">SEVIR_4G277800v2</name>
</gene>
<dbReference type="GO" id="GO:0001156">
    <property type="term" value="F:TFIIIC-class transcription factor complex binding"/>
    <property type="evidence" value="ECO:0007669"/>
    <property type="project" value="TreeGrafter"/>
</dbReference>
<evidence type="ECO:0000313" key="4">
    <source>
        <dbReference type="Proteomes" id="UP000298652"/>
    </source>
</evidence>
<dbReference type="InterPro" id="IPR001005">
    <property type="entry name" value="SANT/Myb"/>
</dbReference>
<dbReference type="SUPFAM" id="SSF46689">
    <property type="entry name" value="Homeodomain-like"/>
    <property type="match status" value="1"/>
</dbReference>
<sequence>MKLRCREKLQKVGTPKHTGVDCFDEACVEHSLVEEDNDSGEDYIAGVKKKFTKKPRAGVEEPQQQEVQKDKSQVSSGGWNTTLKDALVQKPEKKLTHRIHQKRMKEVKTLLETPREEIDPMKLSAAHLRLLQEARERVNAKELPSVPSSNTSRFQLEDMDDLDYIHEEARNFDNDKTENHIQNVTKLNYNSYMNIQTRAKWSKSDTDLFYQGLQQFGSDFAMIQQLLPAKTRHQVRAKFKNEEKKNPLQVHDAISHRSGDYLYFKKVIEQLNIEDELPEINSTHREEDGFINEEDAHWSDEERGVQMPDVQEVHVSGNDDDNLGDIFDWY</sequence>
<dbReference type="InterPro" id="IPR039467">
    <property type="entry name" value="TFIIIB_B''_Myb"/>
</dbReference>
<dbReference type="Gramene" id="TKW23206">
    <property type="protein sequence ID" value="TKW23206"/>
    <property type="gene ID" value="SEVIR_4G277800v2"/>
</dbReference>
<dbReference type="GO" id="GO:0070898">
    <property type="term" value="P:RNA polymerase III preinitiation complex assembly"/>
    <property type="evidence" value="ECO:0007669"/>
    <property type="project" value="TreeGrafter"/>
</dbReference>
<dbReference type="CDD" id="cd00167">
    <property type="entry name" value="SANT"/>
    <property type="match status" value="1"/>
</dbReference>
<dbReference type="InterPro" id="IPR017884">
    <property type="entry name" value="SANT_dom"/>
</dbReference>
<dbReference type="EMBL" id="CM016555">
    <property type="protein sequence ID" value="TKW23206.1"/>
    <property type="molecule type" value="Genomic_DNA"/>
</dbReference>
<dbReference type="InterPro" id="IPR009057">
    <property type="entry name" value="Homeodomain-like_sf"/>
</dbReference>
<dbReference type="Proteomes" id="UP000298652">
    <property type="component" value="Chromosome 4"/>
</dbReference>
<dbReference type="Gene3D" id="1.20.58.1880">
    <property type="match status" value="1"/>
</dbReference>
<accession>A0A4V6Y8K4</accession>
<protein>
    <recommendedName>
        <fullName evidence="2">SANT domain-containing protein</fullName>
    </recommendedName>
</protein>
<reference evidence="3" key="1">
    <citation type="submission" date="2019-03" db="EMBL/GenBank/DDBJ databases">
        <title>WGS assembly of Setaria viridis.</title>
        <authorList>
            <person name="Huang P."/>
            <person name="Jenkins J."/>
            <person name="Grimwood J."/>
            <person name="Barry K."/>
            <person name="Healey A."/>
            <person name="Mamidi S."/>
            <person name="Sreedasyam A."/>
            <person name="Shu S."/>
            <person name="Feldman M."/>
            <person name="Wu J."/>
            <person name="Yu Y."/>
            <person name="Chen C."/>
            <person name="Johnson J."/>
            <person name="Rokhsar D."/>
            <person name="Baxter I."/>
            <person name="Schmutz J."/>
            <person name="Brutnell T."/>
            <person name="Kellogg E."/>
        </authorList>
    </citation>
    <scope>NUCLEOTIDE SEQUENCE [LARGE SCALE GENOMIC DNA]</scope>
</reference>
<name>A0A4V6Y8K4_SETVI</name>
<dbReference type="AlphaFoldDB" id="A0A4V6Y8K4"/>
<dbReference type="PANTHER" id="PTHR22929">
    <property type="entry name" value="RNA POLYMERASE III TRANSCRIPTION INITIATION FACTOR B"/>
    <property type="match status" value="1"/>
</dbReference>
<dbReference type="FunFam" id="1.20.58.1880:FF:000007">
    <property type="entry name" value="Homeodomain-like superfamily protein"/>
    <property type="match status" value="1"/>
</dbReference>
<dbReference type="PANTHER" id="PTHR22929:SF0">
    <property type="entry name" value="TRANSCRIPTION FACTOR TFIIIB COMPONENT B'' HOMOLOG"/>
    <property type="match status" value="1"/>
</dbReference>
<feature type="domain" description="SANT" evidence="2">
    <location>
        <begin position="196"/>
        <end position="247"/>
    </location>
</feature>
<dbReference type="Pfam" id="PF15963">
    <property type="entry name" value="Myb_DNA-bind_7"/>
    <property type="match status" value="1"/>
</dbReference>
<evidence type="ECO:0000313" key="3">
    <source>
        <dbReference type="EMBL" id="TKW23206.1"/>
    </source>
</evidence>